<evidence type="ECO:0000256" key="1">
    <source>
        <dbReference type="ARBA" id="ARBA00001946"/>
    </source>
</evidence>
<keyword evidence="4" id="KW-0548">Nucleotidyltransferase</keyword>
<dbReference type="InterPro" id="IPR052038">
    <property type="entry name" value="Type-VII_TA_antitoxin"/>
</dbReference>
<evidence type="ECO:0000313" key="11">
    <source>
        <dbReference type="EMBL" id="CAA9325775.1"/>
    </source>
</evidence>
<dbReference type="SUPFAM" id="SSF81301">
    <property type="entry name" value="Nucleotidyltransferase"/>
    <property type="match status" value="1"/>
</dbReference>
<dbReference type="GO" id="GO:0005524">
    <property type="term" value="F:ATP binding"/>
    <property type="evidence" value="ECO:0007669"/>
    <property type="project" value="UniProtKB-KW"/>
</dbReference>
<dbReference type="CDD" id="cd05403">
    <property type="entry name" value="NT_KNTase_like"/>
    <property type="match status" value="1"/>
</dbReference>
<keyword evidence="3" id="KW-0808">Transferase</keyword>
<evidence type="ECO:0000259" key="10">
    <source>
        <dbReference type="Pfam" id="PF01909"/>
    </source>
</evidence>
<name>A0A6J4L761_9BACT</name>
<protein>
    <recommendedName>
        <fullName evidence="10">Polymerase nucleotidyl transferase domain-containing protein</fullName>
    </recommendedName>
</protein>
<keyword evidence="2" id="KW-1277">Toxin-antitoxin system</keyword>
<evidence type="ECO:0000256" key="9">
    <source>
        <dbReference type="ARBA" id="ARBA00038276"/>
    </source>
</evidence>
<keyword evidence="6" id="KW-0547">Nucleotide-binding</keyword>
<evidence type="ECO:0000256" key="4">
    <source>
        <dbReference type="ARBA" id="ARBA00022695"/>
    </source>
</evidence>
<dbReference type="InterPro" id="IPR043519">
    <property type="entry name" value="NT_sf"/>
</dbReference>
<comment type="similarity">
    <text evidence="9">Belongs to the MntA antitoxin family.</text>
</comment>
<dbReference type="AlphaFoldDB" id="A0A6J4L761"/>
<comment type="cofactor">
    <cofactor evidence="1">
        <name>Mg(2+)</name>
        <dbReference type="ChEBI" id="CHEBI:18420"/>
    </cofactor>
</comment>
<dbReference type="Pfam" id="PF01909">
    <property type="entry name" value="NTP_transf_2"/>
    <property type="match status" value="1"/>
</dbReference>
<evidence type="ECO:0000256" key="6">
    <source>
        <dbReference type="ARBA" id="ARBA00022741"/>
    </source>
</evidence>
<keyword evidence="8" id="KW-0460">Magnesium</keyword>
<evidence type="ECO:0000256" key="7">
    <source>
        <dbReference type="ARBA" id="ARBA00022840"/>
    </source>
</evidence>
<dbReference type="PANTHER" id="PTHR33571:SF14">
    <property type="entry name" value="PROTEIN ADENYLYLTRANSFERASE MJ0435-RELATED"/>
    <property type="match status" value="1"/>
</dbReference>
<evidence type="ECO:0000256" key="5">
    <source>
        <dbReference type="ARBA" id="ARBA00022723"/>
    </source>
</evidence>
<dbReference type="InterPro" id="IPR002934">
    <property type="entry name" value="Polymerase_NTP_transf_dom"/>
</dbReference>
<evidence type="ECO:0000256" key="3">
    <source>
        <dbReference type="ARBA" id="ARBA00022679"/>
    </source>
</evidence>
<keyword evidence="5" id="KW-0479">Metal-binding</keyword>
<keyword evidence="7" id="KW-0067">ATP-binding</keyword>
<dbReference type="GO" id="GO:0046872">
    <property type="term" value="F:metal ion binding"/>
    <property type="evidence" value="ECO:0007669"/>
    <property type="project" value="UniProtKB-KW"/>
</dbReference>
<feature type="domain" description="Polymerase nucleotidyl transferase" evidence="10">
    <location>
        <begin position="14"/>
        <end position="88"/>
    </location>
</feature>
<dbReference type="Gene3D" id="3.30.460.10">
    <property type="entry name" value="Beta Polymerase, domain 2"/>
    <property type="match status" value="1"/>
</dbReference>
<evidence type="ECO:0000256" key="2">
    <source>
        <dbReference type="ARBA" id="ARBA00022649"/>
    </source>
</evidence>
<sequence length="97" mass="11358">MRRQQVLDLLHPHRDEIRRRFHVSSLVLFGSHARDEASDGSDVDLLVDFEQVPSWTEFNELNDFLEDLLGTKVDLISPSKLKPRMRPYVERDSIRVA</sequence>
<organism evidence="11">
    <name type="scientific">uncultured Gemmatimonadota bacterium</name>
    <dbReference type="NCBI Taxonomy" id="203437"/>
    <lineage>
        <taxon>Bacteria</taxon>
        <taxon>Pseudomonadati</taxon>
        <taxon>Gemmatimonadota</taxon>
        <taxon>environmental samples</taxon>
    </lineage>
</organism>
<proteinExistence type="inferred from homology"/>
<dbReference type="EMBL" id="CADCTW010000102">
    <property type="protein sequence ID" value="CAA9325775.1"/>
    <property type="molecule type" value="Genomic_DNA"/>
</dbReference>
<gene>
    <name evidence="11" type="ORF">AVDCRST_MAG68-2232</name>
</gene>
<reference evidence="11" key="1">
    <citation type="submission" date="2020-02" db="EMBL/GenBank/DDBJ databases">
        <authorList>
            <person name="Meier V. D."/>
        </authorList>
    </citation>
    <scope>NUCLEOTIDE SEQUENCE</scope>
    <source>
        <strain evidence="11">AVDCRST_MAG68</strain>
    </source>
</reference>
<dbReference type="GO" id="GO:0016779">
    <property type="term" value="F:nucleotidyltransferase activity"/>
    <property type="evidence" value="ECO:0007669"/>
    <property type="project" value="UniProtKB-KW"/>
</dbReference>
<dbReference type="PANTHER" id="PTHR33571">
    <property type="entry name" value="SSL8005 PROTEIN"/>
    <property type="match status" value="1"/>
</dbReference>
<accession>A0A6J4L761</accession>
<evidence type="ECO:0000256" key="8">
    <source>
        <dbReference type="ARBA" id="ARBA00022842"/>
    </source>
</evidence>